<dbReference type="VEuPathDB" id="MicrosporidiaDB:TUBRATIS_007480"/>
<dbReference type="AlphaFoldDB" id="A0A437ANG8"/>
<keyword evidence="3" id="KW-1185">Reference proteome</keyword>
<evidence type="ECO:0000313" key="2">
    <source>
        <dbReference type="EMBL" id="RVD92732.1"/>
    </source>
</evidence>
<organism evidence="2 3">
    <name type="scientific">Tubulinosema ratisbonensis</name>
    <dbReference type="NCBI Taxonomy" id="291195"/>
    <lineage>
        <taxon>Eukaryota</taxon>
        <taxon>Fungi</taxon>
        <taxon>Fungi incertae sedis</taxon>
        <taxon>Microsporidia</taxon>
        <taxon>Tubulinosematoidea</taxon>
        <taxon>Tubulinosematidae</taxon>
        <taxon>Tubulinosema</taxon>
    </lineage>
</organism>
<gene>
    <name evidence="2" type="ORF">TUBRATIS_007480</name>
</gene>
<keyword evidence="1" id="KW-1133">Transmembrane helix</keyword>
<proteinExistence type="predicted"/>
<protein>
    <submittedName>
        <fullName evidence="2">Uncharacterized protein</fullName>
    </submittedName>
</protein>
<dbReference type="EMBL" id="RCSS01000153">
    <property type="protein sequence ID" value="RVD92732.1"/>
    <property type="molecule type" value="Genomic_DNA"/>
</dbReference>
<keyword evidence="1" id="KW-0472">Membrane</keyword>
<keyword evidence="1" id="KW-0812">Transmembrane</keyword>
<feature type="transmembrane region" description="Helical" evidence="1">
    <location>
        <begin position="580"/>
        <end position="597"/>
    </location>
</feature>
<reference evidence="2 3" key="1">
    <citation type="submission" date="2018-10" db="EMBL/GenBank/DDBJ databases">
        <title>Draft genome sequence of the microsporidian Tubulinosema ratisbonensis.</title>
        <authorList>
            <person name="Polonais V."/>
            <person name="Peyretaillade E."/>
            <person name="Niehus S."/>
            <person name="Wawrzyniak I."/>
            <person name="Franchet A."/>
            <person name="Gaspin C."/>
            <person name="Reichstadt M."/>
            <person name="Belser C."/>
            <person name="Labadie K."/>
            <person name="Delbac F."/>
            <person name="Ferrandon D."/>
        </authorList>
    </citation>
    <scope>NUCLEOTIDE SEQUENCE [LARGE SCALE GENOMIC DNA]</scope>
    <source>
        <strain evidence="2 3">Franzen</strain>
    </source>
</reference>
<name>A0A437ANG8_9MICR</name>
<evidence type="ECO:0000256" key="1">
    <source>
        <dbReference type="SAM" id="Phobius"/>
    </source>
</evidence>
<comment type="caution">
    <text evidence="2">The sequence shown here is derived from an EMBL/GenBank/DDBJ whole genome shotgun (WGS) entry which is preliminary data.</text>
</comment>
<sequence length="782" mass="92316">MNYESLIIFVIFSYASKRRLVETNLNTSETYCDDSLVNNEKRLKLNDNKTNLSNQTEDKSLEDFLLNQPTNYNSFSLISANNQETELEINDNLFLDNNFTLTEDLQEFVSNQCDSLLNLLNQGNLNFEDRIDLTKEQPEPSKEPEIIVIDSDSQEETESNSSDSLDLRNEFIKKVLNLQPGLENPLLDLGSDVFSSDVLNLQEKNDSCEEVIEIDDDLNKNELVYLNNEKKIELQNKNVTDQNISLVNDNLSNSVLQDLEKMLEECINNEPLRVEEEKVKRNEVALTENCPDLINNQQSSILYKLLQTQNTSTSNQSLDDSFIKQKEAVNPLATEQNSSDSSDLNESYLETNPSMANQRNFLENQSEIDIYDELIKYKLNKMMDLFKNKDHPFKIGLDFPIRPGLVIYRIEERTPFRFYWVSRYFMNDYTIRNKFWRNQQNKHLFVQKMSEVLEEIYLDISFTNFKKKDLFSDNRYNFTLSSQGKTEQETVLKLVKLFNKFIESYFFLLKKEGRVTLGSVTKRIEICHKKYMNITFKQIFQYVLDRSFDSENYEKIFFLIPELKFFYEIFIKNIVNAHEMRLVYFILEYILFKFEFLKENILFEIMKDKRDFTKSNTLNSFLLGTKVLILLMIYNNFTDKMYDSLVLQLTISSFFIFLRIFNLKYANMFVLNDVYLLKNIGPPGFYASFEVKRAVYCGSKRILGIENPVSMNFKSLIYLKNTKSIFEVLYESISCKNLKKDLEEYMKNEEMFFTKEKFGDECLFYKNLLKSTTEKFISLLNK</sequence>
<accession>A0A437ANG8</accession>
<dbReference type="Proteomes" id="UP000282876">
    <property type="component" value="Unassembled WGS sequence"/>
</dbReference>
<feature type="transmembrane region" description="Helical" evidence="1">
    <location>
        <begin position="641"/>
        <end position="661"/>
    </location>
</feature>
<feature type="transmembrane region" description="Helical" evidence="1">
    <location>
        <begin position="618"/>
        <end position="635"/>
    </location>
</feature>
<evidence type="ECO:0000313" key="3">
    <source>
        <dbReference type="Proteomes" id="UP000282876"/>
    </source>
</evidence>